<keyword evidence="3" id="KW-0804">Transcription</keyword>
<dbReference type="OrthoDB" id="16041at2759"/>
<evidence type="ECO:0000256" key="4">
    <source>
        <dbReference type="ARBA" id="ARBA00023242"/>
    </source>
</evidence>
<feature type="coiled-coil region" evidence="6">
    <location>
        <begin position="253"/>
        <end position="280"/>
    </location>
</feature>
<evidence type="ECO:0000256" key="3">
    <source>
        <dbReference type="ARBA" id="ARBA00023163"/>
    </source>
</evidence>
<reference evidence="9 10" key="1">
    <citation type="submission" date="2015-07" db="EMBL/GenBank/DDBJ databases">
        <title>The genome of the fungus Escovopsis weberi, a specialized disease agent of ant agriculture.</title>
        <authorList>
            <person name="de Man T.J."/>
            <person name="Stajich J.E."/>
            <person name="Kubicek C.P."/>
            <person name="Chenthamara K."/>
            <person name="Atanasova L."/>
            <person name="Druzhinina I.S."/>
            <person name="Birnbaum S."/>
            <person name="Barribeau S.M."/>
            <person name="Teiling C."/>
            <person name="Suen G."/>
            <person name="Currie C."/>
            <person name="Gerardo N.M."/>
        </authorList>
    </citation>
    <scope>NUCLEOTIDE SEQUENCE [LARGE SCALE GENOMIC DNA]</scope>
</reference>
<accession>A0A0M8N745</accession>
<evidence type="ECO:0000256" key="5">
    <source>
        <dbReference type="PROSITE-ProRule" id="PRU00376"/>
    </source>
</evidence>
<dbReference type="Proteomes" id="UP000053831">
    <property type="component" value="Unassembled WGS sequence"/>
</dbReference>
<comment type="subcellular location">
    <subcellularLocation>
        <location evidence="5">Nucleus</location>
    </subcellularLocation>
</comment>
<evidence type="ECO:0000259" key="8">
    <source>
        <dbReference type="PROSITE" id="PS51037"/>
    </source>
</evidence>
<dbReference type="PANTHER" id="PTHR47573">
    <property type="entry name" value="PROTEIN AF-9 HOMOLOG"/>
    <property type="match status" value="1"/>
</dbReference>
<dbReference type="PANTHER" id="PTHR47573:SF1">
    <property type="entry name" value="PROTEIN AF-9 HOMOLOG"/>
    <property type="match status" value="1"/>
</dbReference>
<dbReference type="GO" id="GO:0000785">
    <property type="term" value="C:chromatin"/>
    <property type="evidence" value="ECO:0007669"/>
    <property type="project" value="UniProtKB-ARBA"/>
</dbReference>
<dbReference type="GO" id="GO:0006355">
    <property type="term" value="P:regulation of DNA-templated transcription"/>
    <property type="evidence" value="ECO:0007669"/>
    <property type="project" value="InterPro"/>
</dbReference>
<dbReference type="Gene3D" id="2.60.40.1970">
    <property type="entry name" value="YEATS domain"/>
    <property type="match status" value="1"/>
</dbReference>
<name>A0A0M8N745_ESCWE</name>
<comment type="caution">
    <text evidence="9">The sequence shown here is derived from an EMBL/GenBank/DDBJ whole genome shotgun (WGS) entry which is preliminary data.</text>
</comment>
<dbReference type="CDD" id="cd16908">
    <property type="entry name" value="YEATS_Yaf9_like"/>
    <property type="match status" value="1"/>
</dbReference>
<dbReference type="STRING" id="150374.A0A0M8N745"/>
<keyword evidence="6" id="KW-0175">Coiled coil</keyword>
<organism evidence="9 10">
    <name type="scientific">Escovopsis weberi</name>
    <dbReference type="NCBI Taxonomy" id="150374"/>
    <lineage>
        <taxon>Eukaryota</taxon>
        <taxon>Fungi</taxon>
        <taxon>Dikarya</taxon>
        <taxon>Ascomycota</taxon>
        <taxon>Pezizomycotina</taxon>
        <taxon>Sordariomycetes</taxon>
        <taxon>Hypocreomycetidae</taxon>
        <taxon>Hypocreales</taxon>
        <taxon>Hypocreaceae</taxon>
        <taxon>Escovopsis</taxon>
    </lineage>
</organism>
<dbReference type="PROSITE" id="PS51037">
    <property type="entry name" value="YEATS"/>
    <property type="match status" value="1"/>
</dbReference>
<gene>
    <name evidence="9" type="ORF">ESCO_006762</name>
</gene>
<dbReference type="InterPro" id="IPR055129">
    <property type="entry name" value="YEATS_dom"/>
</dbReference>
<evidence type="ECO:0000313" key="9">
    <source>
        <dbReference type="EMBL" id="KOS21311.1"/>
    </source>
</evidence>
<dbReference type="AlphaFoldDB" id="A0A0M8N745"/>
<dbReference type="EMBL" id="LGSR01000011">
    <property type="protein sequence ID" value="KOS21311.1"/>
    <property type="molecule type" value="Genomic_DNA"/>
</dbReference>
<dbReference type="GO" id="GO:0005634">
    <property type="term" value="C:nucleus"/>
    <property type="evidence" value="ECO:0007669"/>
    <property type="project" value="UniProtKB-SubCell"/>
</dbReference>
<keyword evidence="4 5" id="KW-0539">Nucleus</keyword>
<evidence type="ECO:0000256" key="7">
    <source>
        <dbReference type="SAM" id="MobiDB-lite"/>
    </source>
</evidence>
<evidence type="ECO:0000313" key="10">
    <source>
        <dbReference type="Proteomes" id="UP000053831"/>
    </source>
</evidence>
<sequence length="292" mass="32208">MAPSNQFGKRVKLTQIRRPFVVGSTAIPFSDTNPRPPGTPDNHTHSWQVFVRGLEDTDITYWVRRIQFKLHESIPNYIRMVEGEVGKPFVVNETGWGEFDITIKLYYVNDSGEKPQTLYHYLRLHPYGRTEEEKQAMMAQNGEVRSWSYEEQLFNEPYEAFYQILTAGAVPRGWKQAAPASSSSGGGAGSGKGKGKGKSRLPPPLPAPTCGEVWERTAMIPNTNRPGQPFSRETEAAEIKKLKDAQGKTDELCREVLAQLKSKEEMLARLKAENAAAAAAAAAAGGGAAKPT</sequence>
<proteinExistence type="predicted"/>
<protein>
    <recommendedName>
        <fullName evidence="1">Protein AF-9 homolog</fullName>
    </recommendedName>
</protein>
<evidence type="ECO:0000256" key="2">
    <source>
        <dbReference type="ARBA" id="ARBA00023015"/>
    </source>
</evidence>
<dbReference type="Pfam" id="PF03366">
    <property type="entry name" value="YEATS"/>
    <property type="match status" value="1"/>
</dbReference>
<evidence type="ECO:0000256" key="1">
    <source>
        <dbReference type="ARBA" id="ARBA00022408"/>
    </source>
</evidence>
<feature type="domain" description="YEATS" evidence="8">
    <location>
        <begin position="10"/>
        <end position="168"/>
    </location>
</feature>
<evidence type="ECO:0000256" key="6">
    <source>
        <dbReference type="SAM" id="Coils"/>
    </source>
</evidence>
<dbReference type="InterPro" id="IPR005033">
    <property type="entry name" value="YEATS"/>
</dbReference>
<keyword evidence="2" id="KW-0805">Transcription regulation</keyword>
<keyword evidence="10" id="KW-1185">Reference proteome</keyword>
<dbReference type="InterPro" id="IPR038704">
    <property type="entry name" value="YEAST_sf"/>
</dbReference>
<feature type="region of interest" description="Disordered" evidence="7">
    <location>
        <begin position="175"/>
        <end position="209"/>
    </location>
</feature>